<name>A0ABT1HJK8_9NOCA</name>
<evidence type="ECO:0000256" key="1">
    <source>
        <dbReference type="SAM" id="MobiDB-lite"/>
    </source>
</evidence>
<keyword evidence="3" id="KW-1185">Reference proteome</keyword>
<feature type="compositionally biased region" description="Basic residues" evidence="1">
    <location>
        <begin position="174"/>
        <end position="185"/>
    </location>
</feature>
<comment type="caution">
    <text evidence="2">The sequence shown here is derived from an EMBL/GenBank/DDBJ whole genome shotgun (WGS) entry which is preliminary data.</text>
</comment>
<organism evidence="2 3">
    <name type="scientific">Williamsia maris</name>
    <dbReference type="NCBI Taxonomy" id="72806"/>
    <lineage>
        <taxon>Bacteria</taxon>
        <taxon>Bacillati</taxon>
        <taxon>Actinomycetota</taxon>
        <taxon>Actinomycetes</taxon>
        <taxon>Mycobacteriales</taxon>
        <taxon>Nocardiaceae</taxon>
        <taxon>Williamsia</taxon>
    </lineage>
</organism>
<accession>A0ABT1HJK8</accession>
<gene>
    <name evidence="2" type="ORF">LX13_003967</name>
</gene>
<dbReference type="EMBL" id="JAMTCJ010000004">
    <property type="protein sequence ID" value="MCP2178126.1"/>
    <property type="molecule type" value="Genomic_DNA"/>
</dbReference>
<reference evidence="2 3" key="1">
    <citation type="submission" date="2022-06" db="EMBL/GenBank/DDBJ databases">
        <title>Genomic Encyclopedia of Archaeal and Bacterial Type Strains, Phase II (KMG-II): from individual species to whole genera.</title>
        <authorList>
            <person name="Goeker M."/>
        </authorList>
    </citation>
    <scope>NUCLEOTIDE SEQUENCE [LARGE SCALE GENOMIC DNA]</scope>
    <source>
        <strain evidence="2 3">DSM 44693</strain>
    </source>
</reference>
<protein>
    <submittedName>
        <fullName evidence="2">Uncharacterized protein</fullName>
    </submittedName>
</protein>
<evidence type="ECO:0000313" key="2">
    <source>
        <dbReference type="EMBL" id="MCP2178126.1"/>
    </source>
</evidence>
<feature type="region of interest" description="Disordered" evidence="1">
    <location>
        <begin position="137"/>
        <end position="185"/>
    </location>
</feature>
<dbReference type="Proteomes" id="UP001206895">
    <property type="component" value="Unassembled WGS sequence"/>
</dbReference>
<sequence>MGPFSELFDAVAAVSREITSAAQTATEQSCERLVAHSHSIVDVATAEEAQYLASVIMCFDTDPADTTGELVGTVLNLGPFATVRAATDAASGEAEIGCYLMFEREQLAFAGMSHSISSQLDVSGRVQFHVTAAVTYRSADPPLQRPTEPATQQAADHPPPPQRKLKFRPDGNKARRTALYRHNKQ</sequence>
<evidence type="ECO:0000313" key="3">
    <source>
        <dbReference type="Proteomes" id="UP001206895"/>
    </source>
</evidence>
<proteinExistence type="predicted"/>